<dbReference type="EMBL" id="JAESVG020000002">
    <property type="protein sequence ID" value="KAG8630816.1"/>
    <property type="molecule type" value="Genomic_DNA"/>
</dbReference>
<comment type="caution">
    <text evidence="2">The sequence shown here is derived from an EMBL/GenBank/DDBJ whole genome shotgun (WGS) entry which is preliminary data.</text>
</comment>
<evidence type="ECO:0000313" key="3">
    <source>
        <dbReference type="Proteomes" id="UP000809789"/>
    </source>
</evidence>
<reference evidence="2" key="1">
    <citation type="submission" date="2021-07" db="EMBL/GenBank/DDBJ databases">
        <title>Elsinoe batatas strain:CRI-CJ2 Genome sequencing and assembly.</title>
        <authorList>
            <person name="Huang L."/>
        </authorList>
    </citation>
    <scope>NUCLEOTIDE SEQUENCE</scope>
    <source>
        <strain evidence="2">CRI-CJ2</strain>
    </source>
</reference>
<name>A0A8K0LAH5_9PEZI</name>
<evidence type="ECO:0000313" key="2">
    <source>
        <dbReference type="EMBL" id="KAG8630816.1"/>
    </source>
</evidence>
<keyword evidence="3" id="KW-1185">Reference proteome</keyword>
<feature type="region of interest" description="Disordered" evidence="1">
    <location>
        <begin position="1"/>
        <end position="40"/>
    </location>
</feature>
<dbReference type="OrthoDB" id="10566811at2759"/>
<sequence>MRAGDVALTTDPTASSTSDATPMSWSSTDEPSPLSAWSPPTIDANFDSCANNAIDPSLLLADPISA</sequence>
<evidence type="ECO:0000256" key="1">
    <source>
        <dbReference type="SAM" id="MobiDB-lite"/>
    </source>
</evidence>
<proteinExistence type="predicted"/>
<accession>A0A8K0LAH5</accession>
<dbReference type="Proteomes" id="UP000809789">
    <property type="component" value="Unassembled WGS sequence"/>
</dbReference>
<dbReference type="AlphaFoldDB" id="A0A8K0LAH5"/>
<organism evidence="2 3">
    <name type="scientific">Elsinoe batatas</name>
    <dbReference type="NCBI Taxonomy" id="2601811"/>
    <lineage>
        <taxon>Eukaryota</taxon>
        <taxon>Fungi</taxon>
        <taxon>Dikarya</taxon>
        <taxon>Ascomycota</taxon>
        <taxon>Pezizomycotina</taxon>
        <taxon>Dothideomycetes</taxon>
        <taxon>Dothideomycetidae</taxon>
        <taxon>Myriangiales</taxon>
        <taxon>Elsinoaceae</taxon>
        <taxon>Elsinoe</taxon>
    </lineage>
</organism>
<protein>
    <submittedName>
        <fullName evidence="2">Uncharacterized protein</fullName>
    </submittedName>
</protein>
<gene>
    <name evidence="2" type="ORF">KVT40_002435</name>
</gene>
<feature type="compositionally biased region" description="Low complexity" evidence="1">
    <location>
        <begin position="9"/>
        <end position="22"/>
    </location>
</feature>